<gene>
    <name evidence="5" type="primary">LOC106157690</name>
</gene>
<proteinExistence type="inferred from homology"/>
<dbReference type="InterPro" id="IPR048300">
    <property type="entry name" value="TACO1_YebC-like_2nd/3rd_dom"/>
</dbReference>
<dbReference type="InParanoid" id="A0A1S3HS53"/>
<sequence length="439" mass="49224">MLVVYRNPPCVAVDMLRGGYNSLWLCRSSSEWCTDGIRRYLQRCLKKGNYEEEKTDLNYAEKKHNFSCVFEKKLACAQKGNFLPLKSSVTVKHNVPRSSDKVFIRMDSLYLKLSEKHGCRYSIEKEELRAAESIKGILRHNKDIETYSISQCKVSLSFGLWSLHPTTINLPFLRGTSRVSLYSPTCALHCGNVLYSGHNKWSKLKHTKPAADLAKSKKIVAYITKLEVACKEGGTDMNINPAIGRVLAEASTAQVPKEPLLKALDRIANKKSNETVLLEVVGPGACCLVLECWLQDNLQNTKSVIQRHLKKLGGRQSPSKFAFHRKGLVQVLRPVHDDFTLDAAEEIAIEVEAEEVSEDSDELGQDILEFICDPDSLSEVGASLRNQQYQVLSESIAFIPHTYRTLSGLELEAATKLVEKLLSLDFVINVFDNIEDADA</sequence>
<dbReference type="PANTHER" id="PTHR12532">
    <property type="entry name" value="TRANSLATIONAL ACTIVATOR OF CYTOCHROME C OXIDASE 1"/>
    <property type="match status" value="1"/>
</dbReference>
<dbReference type="Pfam" id="PF20772">
    <property type="entry name" value="TACO1_YebC_N"/>
    <property type="match status" value="1"/>
</dbReference>
<accession>A0A1S3HS53</accession>
<dbReference type="InterPro" id="IPR026564">
    <property type="entry name" value="Transcrip_reg_TACO1-like_dom3"/>
</dbReference>
<reference evidence="5" key="1">
    <citation type="submission" date="2025-08" db="UniProtKB">
        <authorList>
            <consortium name="RefSeq"/>
        </authorList>
    </citation>
    <scope>IDENTIFICATION</scope>
    <source>
        <tissue evidence="5">Gonads</tissue>
    </source>
</reference>
<evidence type="ECO:0000259" key="3">
    <source>
        <dbReference type="Pfam" id="PF20772"/>
    </source>
</evidence>
<keyword evidence="4" id="KW-1185">Reference proteome</keyword>
<dbReference type="RefSeq" id="XP_013388863.1">
    <property type="nucleotide sequence ID" value="XM_013533409.1"/>
</dbReference>
<dbReference type="AlphaFoldDB" id="A0A1S3HS53"/>
<name>A0A1S3HS53_LINAN</name>
<protein>
    <submittedName>
        <fullName evidence="5">Uncharacterized protein LOC106157690 isoform X1</fullName>
    </submittedName>
</protein>
<organism evidence="4 5">
    <name type="scientific">Lingula anatina</name>
    <name type="common">Brachiopod</name>
    <name type="synonym">Lingula unguis</name>
    <dbReference type="NCBI Taxonomy" id="7574"/>
    <lineage>
        <taxon>Eukaryota</taxon>
        <taxon>Metazoa</taxon>
        <taxon>Spiralia</taxon>
        <taxon>Lophotrochozoa</taxon>
        <taxon>Brachiopoda</taxon>
        <taxon>Linguliformea</taxon>
        <taxon>Lingulata</taxon>
        <taxon>Lingulida</taxon>
        <taxon>Linguloidea</taxon>
        <taxon>Lingulidae</taxon>
        <taxon>Lingula</taxon>
    </lineage>
</organism>
<dbReference type="GO" id="GO:0005739">
    <property type="term" value="C:mitochondrion"/>
    <property type="evidence" value="ECO:0007669"/>
    <property type="project" value="TreeGrafter"/>
</dbReference>
<dbReference type="InterPro" id="IPR017856">
    <property type="entry name" value="Integrase-like_N"/>
</dbReference>
<dbReference type="GeneID" id="106157690"/>
<feature type="domain" description="TACO1/YebC-like N-terminal" evidence="3">
    <location>
        <begin position="199"/>
        <end position="269"/>
    </location>
</feature>
<evidence type="ECO:0000259" key="2">
    <source>
        <dbReference type="Pfam" id="PF01709"/>
    </source>
</evidence>
<dbReference type="InterPro" id="IPR049083">
    <property type="entry name" value="TACO1_YebC_N"/>
</dbReference>
<evidence type="ECO:0000313" key="5">
    <source>
        <dbReference type="RefSeq" id="XP_013388863.1"/>
    </source>
</evidence>
<dbReference type="FunCoup" id="A0A1S3HS53">
    <property type="interactions" value="665"/>
</dbReference>
<evidence type="ECO:0000313" key="4">
    <source>
        <dbReference type="Proteomes" id="UP000085678"/>
    </source>
</evidence>
<dbReference type="SUPFAM" id="SSF75625">
    <property type="entry name" value="YebC-like"/>
    <property type="match status" value="1"/>
</dbReference>
<dbReference type="KEGG" id="lak:106157690"/>
<dbReference type="PANTHER" id="PTHR12532:SF0">
    <property type="entry name" value="TRANSLATIONAL ACTIVATOR OF CYTOCHROME C OXIDASE 1"/>
    <property type="match status" value="1"/>
</dbReference>
<dbReference type="InterPro" id="IPR029072">
    <property type="entry name" value="YebC-like"/>
</dbReference>
<dbReference type="OrthoDB" id="2017544at2759"/>
<feature type="domain" description="TACO1/YebC-like second and third" evidence="2">
    <location>
        <begin position="274"/>
        <end position="434"/>
    </location>
</feature>
<evidence type="ECO:0000256" key="1">
    <source>
        <dbReference type="ARBA" id="ARBA00008724"/>
    </source>
</evidence>
<dbReference type="InterPro" id="IPR002876">
    <property type="entry name" value="Transcrip_reg_TACO1-like"/>
</dbReference>
<comment type="similarity">
    <text evidence="1">Belongs to the TACO1 family.</text>
</comment>
<dbReference type="STRING" id="7574.A0A1S3HS53"/>
<dbReference type="Proteomes" id="UP000085678">
    <property type="component" value="Unplaced"/>
</dbReference>
<dbReference type="Pfam" id="PF01709">
    <property type="entry name" value="Transcrip_reg"/>
    <property type="match status" value="1"/>
</dbReference>
<dbReference type="Gene3D" id="1.10.10.200">
    <property type="match status" value="1"/>
</dbReference>
<dbReference type="Gene3D" id="3.30.70.980">
    <property type="match status" value="2"/>
</dbReference>